<dbReference type="InterPro" id="IPR001867">
    <property type="entry name" value="OmpR/PhoB-type_DNA-bd"/>
</dbReference>
<dbReference type="GO" id="GO:0000156">
    <property type="term" value="F:phosphorelay response regulator activity"/>
    <property type="evidence" value="ECO:0007669"/>
    <property type="project" value="TreeGrafter"/>
</dbReference>
<evidence type="ECO:0000313" key="12">
    <source>
        <dbReference type="EMBL" id="KEZ88479.1"/>
    </source>
</evidence>
<evidence type="ECO:0000256" key="1">
    <source>
        <dbReference type="ARBA" id="ARBA00018672"/>
    </source>
</evidence>
<evidence type="ECO:0000256" key="3">
    <source>
        <dbReference type="ARBA" id="ARBA00023012"/>
    </source>
</evidence>
<dbReference type="Pfam" id="PF00486">
    <property type="entry name" value="Trans_reg_C"/>
    <property type="match status" value="1"/>
</dbReference>
<dbReference type="GO" id="GO:0006355">
    <property type="term" value="P:regulation of DNA-templated transcription"/>
    <property type="evidence" value="ECO:0007669"/>
    <property type="project" value="InterPro"/>
</dbReference>
<evidence type="ECO:0000313" key="13">
    <source>
        <dbReference type="Proteomes" id="UP000028542"/>
    </source>
</evidence>
<dbReference type="PANTHER" id="PTHR48111:SF2">
    <property type="entry name" value="RESPONSE REGULATOR SAER"/>
    <property type="match status" value="1"/>
</dbReference>
<dbReference type="STRING" id="318464.IO99_02225"/>
<dbReference type="Gene3D" id="1.10.10.10">
    <property type="entry name" value="Winged helix-like DNA-binding domain superfamily/Winged helix DNA-binding domain"/>
    <property type="match status" value="1"/>
</dbReference>
<feature type="modified residue" description="4-aspartylphosphate" evidence="8">
    <location>
        <position position="55"/>
    </location>
</feature>
<dbReference type="GO" id="GO:0000976">
    <property type="term" value="F:transcription cis-regulatory region binding"/>
    <property type="evidence" value="ECO:0007669"/>
    <property type="project" value="TreeGrafter"/>
</dbReference>
<protein>
    <recommendedName>
        <fullName evidence="1">Stage 0 sporulation protein A homolog</fullName>
    </recommendedName>
</protein>
<comment type="caution">
    <text evidence="12">The sequence shown here is derived from an EMBL/GenBank/DDBJ whole genome shotgun (WGS) entry which is preliminary data.</text>
</comment>
<evidence type="ECO:0000256" key="2">
    <source>
        <dbReference type="ARBA" id="ARBA00022553"/>
    </source>
</evidence>
<organism evidence="12 13">
    <name type="scientific">Clostridium sulfidigenes</name>
    <dbReference type="NCBI Taxonomy" id="318464"/>
    <lineage>
        <taxon>Bacteria</taxon>
        <taxon>Bacillati</taxon>
        <taxon>Bacillota</taxon>
        <taxon>Clostridia</taxon>
        <taxon>Eubacteriales</taxon>
        <taxon>Clostridiaceae</taxon>
        <taxon>Clostridium</taxon>
    </lineage>
</organism>
<evidence type="ECO:0000256" key="7">
    <source>
        <dbReference type="ARBA" id="ARBA00024867"/>
    </source>
</evidence>
<dbReference type="RefSeq" id="WP_035129662.1">
    <property type="nucleotide sequence ID" value="NZ_JPMD01000002.1"/>
</dbReference>
<comment type="function">
    <text evidence="7">May play the central regulatory role in sporulation. It may be an element of the effector pathway responsible for the activation of sporulation genes in response to nutritional stress. Spo0A may act in concert with spo0H (a sigma factor) to control the expression of some genes that are critical to the sporulation process.</text>
</comment>
<evidence type="ECO:0000259" key="11">
    <source>
        <dbReference type="PROSITE" id="PS51755"/>
    </source>
</evidence>
<gene>
    <name evidence="12" type="ORF">IO99_02225</name>
</gene>
<evidence type="ECO:0000256" key="9">
    <source>
        <dbReference type="PROSITE-ProRule" id="PRU01091"/>
    </source>
</evidence>
<proteinExistence type="predicted"/>
<dbReference type="InterPro" id="IPR001789">
    <property type="entry name" value="Sig_transdc_resp-reg_receiver"/>
</dbReference>
<evidence type="ECO:0000256" key="6">
    <source>
        <dbReference type="ARBA" id="ARBA00023163"/>
    </source>
</evidence>
<dbReference type="PANTHER" id="PTHR48111">
    <property type="entry name" value="REGULATOR OF RPOS"/>
    <property type="match status" value="1"/>
</dbReference>
<dbReference type="PROSITE" id="PS50110">
    <property type="entry name" value="RESPONSE_REGULATORY"/>
    <property type="match status" value="1"/>
</dbReference>
<keyword evidence="6" id="KW-0804">Transcription</keyword>
<evidence type="ECO:0000259" key="10">
    <source>
        <dbReference type="PROSITE" id="PS50110"/>
    </source>
</evidence>
<feature type="domain" description="OmpR/PhoB-type" evidence="11">
    <location>
        <begin position="132"/>
        <end position="231"/>
    </location>
</feature>
<dbReference type="Gene3D" id="6.10.250.690">
    <property type="match status" value="1"/>
</dbReference>
<dbReference type="Pfam" id="PF00072">
    <property type="entry name" value="Response_reg"/>
    <property type="match status" value="1"/>
</dbReference>
<dbReference type="SMART" id="SM00448">
    <property type="entry name" value="REC"/>
    <property type="match status" value="1"/>
</dbReference>
<keyword evidence="2 8" id="KW-0597">Phosphoprotein</keyword>
<name>A0A084JHP5_9CLOT</name>
<keyword evidence="3" id="KW-0902">Two-component regulatory system</keyword>
<dbReference type="GO" id="GO:0032993">
    <property type="term" value="C:protein-DNA complex"/>
    <property type="evidence" value="ECO:0007669"/>
    <property type="project" value="TreeGrafter"/>
</dbReference>
<dbReference type="Gene3D" id="3.40.50.2300">
    <property type="match status" value="1"/>
</dbReference>
<accession>A0A084JHP5</accession>
<dbReference type="SMART" id="SM00862">
    <property type="entry name" value="Trans_reg_C"/>
    <property type="match status" value="1"/>
</dbReference>
<feature type="domain" description="Response regulatory" evidence="10">
    <location>
        <begin position="6"/>
        <end position="119"/>
    </location>
</feature>
<dbReference type="AlphaFoldDB" id="A0A084JHP5"/>
<dbReference type="EMBL" id="JPMD01000002">
    <property type="protein sequence ID" value="KEZ88479.1"/>
    <property type="molecule type" value="Genomic_DNA"/>
</dbReference>
<evidence type="ECO:0000256" key="8">
    <source>
        <dbReference type="PROSITE-ProRule" id="PRU00169"/>
    </source>
</evidence>
<keyword evidence="5 9" id="KW-0238">DNA-binding</keyword>
<sequence>MEERISILVVEDDVDINGLLCKILKKQNYEVSSAYSGSEARMCINMYNYDLILLDLMLPGLTGEELIGEIRKSKTMPIIIISAKTEISDKVKLLKLGADDYITKPFEISEVAARVEAQLRRYKRFSTSEDKGQVLAYKNLELDKEAMKVTVNGNDLTLTVREFSILELLLTHPKKVFTRENLYKNIWNEEFYGEDNTVNVHISNIRSKISKLDKDTEYIKTIWGIGFTMAE</sequence>
<dbReference type="Proteomes" id="UP000028542">
    <property type="component" value="Unassembled WGS sequence"/>
</dbReference>
<evidence type="ECO:0000256" key="4">
    <source>
        <dbReference type="ARBA" id="ARBA00023015"/>
    </source>
</evidence>
<dbReference type="InterPro" id="IPR036388">
    <property type="entry name" value="WH-like_DNA-bd_sf"/>
</dbReference>
<keyword evidence="4" id="KW-0805">Transcription regulation</keyword>
<dbReference type="InterPro" id="IPR011006">
    <property type="entry name" value="CheY-like_superfamily"/>
</dbReference>
<feature type="DNA-binding region" description="OmpR/PhoB-type" evidence="9">
    <location>
        <begin position="132"/>
        <end position="231"/>
    </location>
</feature>
<dbReference type="FunFam" id="1.10.10.10:FF:000018">
    <property type="entry name" value="DNA-binding response regulator ResD"/>
    <property type="match status" value="1"/>
</dbReference>
<reference evidence="12 13" key="1">
    <citation type="submission" date="2014-07" db="EMBL/GenBank/DDBJ databases">
        <title>Draft genome of Clostridium sulfidigenes 113A isolated from sediments associated with methane hydrate from Krishna Godavari basin.</title>
        <authorList>
            <person name="Honkalas V.S."/>
            <person name="Dabir A.P."/>
            <person name="Arora P."/>
            <person name="Dhakephalkar P.K."/>
        </authorList>
    </citation>
    <scope>NUCLEOTIDE SEQUENCE [LARGE SCALE GENOMIC DNA]</scope>
    <source>
        <strain evidence="12 13">113A</strain>
    </source>
</reference>
<dbReference type="CDD" id="cd00383">
    <property type="entry name" value="trans_reg_C"/>
    <property type="match status" value="1"/>
</dbReference>
<evidence type="ECO:0000256" key="5">
    <source>
        <dbReference type="ARBA" id="ARBA00023125"/>
    </source>
</evidence>
<dbReference type="PROSITE" id="PS51755">
    <property type="entry name" value="OMPR_PHOB"/>
    <property type="match status" value="1"/>
</dbReference>
<keyword evidence="13" id="KW-1185">Reference proteome</keyword>
<dbReference type="InterPro" id="IPR039420">
    <property type="entry name" value="WalR-like"/>
</dbReference>
<dbReference type="SUPFAM" id="SSF52172">
    <property type="entry name" value="CheY-like"/>
    <property type="match status" value="1"/>
</dbReference>
<dbReference type="GO" id="GO:0005829">
    <property type="term" value="C:cytosol"/>
    <property type="evidence" value="ECO:0007669"/>
    <property type="project" value="TreeGrafter"/>
</dbReference>
<dbReference type="eggNOG" id="COG0745">
    <property type="taxonomic scope" value="Bacteria"/>
</dbReference>